<comment type="subcellular location">
    <subcellularLocation>
        <location evidence="4">Secreted</location>
    </subcellularLocation>
    <subcellularLocation>
        <location evidence="4">Bacterial flagellum</location>
    </subcellularLocation>
</comment>
<keyword evidence="7" id="KW-0282">Flagellum</keyword>
<dbReference type="Gene3D" id="1.20.1330.10">
    <property type="entry name" value="f41 fragment of flagellin, N-terminal domain"/>
    <property type="match status" value="1"/>
</dbReference>
<reference evidence="7" key="1">
    <citation type="submission" date="2021-05" db="EMBL/GenBank/DDBJ databases">
        <authorList>
            <person name="Tanabe Y."/>
        </authorList>
    </citation>
    <scope>NUCLEOTIDE SEQUENCE</scope>
    <source>
        <strain evidence="7">BOTRYCO-1</strain>
    </source>
</reference>
<organism evidence="7 8">
    <name type="scientific">Candidatus Phycosocius spiralis</name>
    <dbReference type="NCBI Taxonomy" id="2815099"/>
    <lineage>
        <taxon>Bacteria</taxon>
        <taxon>Pseudomonadati</taxon>
        <taxon>Pseudomonadota</taxon>
        <taxon>Alphaproteobacteria</taxon>
        <taxon>Caulobacterales</taxon>
        <taxon>Caulobacterales incertae sedis</taxon>
        <taxon>Candidatus Phycosocius</taxon>
    </lineage>
</organism>
<name>A0ABQ4PTW4_9PROT</name>
<sequence>MSSSVHTNMGAMVALQNLNKTNRELEGIQTRINTGFKISEARDNGAVYNIAQQQRSEDSTYDAVRTSLNRAKSIADVALAAGAQISDIFAQMRQKAVAASDTSITAVSRAAYNNEFIQLRDQIASVIANASFDEANALNGGDATPATKYDFLANSTGTLTVALPIIDLRLTTGAGGTPASPATDVYLGTTDVLDTAANSALVRDRLVASLEYVNTEIARLAASAKRIENHELFVSKLQDSIKGGIGYLVDADLAVESARLQATQVKQQLGTQALSIANQAPQAILSLFRN</sequence>
<evidence type="ECO:0000256" key="1">
    <source>
        <dbReference type="ARBA" id="ARBA00005709"/>
    </source>
</evidence>
<keyword evidence="7" id="KW-0969">Cilium</keyword>
<dbReference type="RefSeq" id="WP_284358877.1">
    <property type="nucleotide sequence ID" value="NZ_BPFZ01000002.1"/>
</dbReference>
<evidence type="ECO:0000256" key="2">
    <source>
        <dbReference type="ARBA" id="ARBA00011829"/>
    </source>
</evidence>
<keyword evidence="7" id="KW-0966">Cell projection</keyword>
<dbReference type="SUPFAM" id="SSF64518">
    <property type="entry name" value="Phase 1 flagellin"/>
    <property type="match status" value="1"/>
</dbReference>
<evidence type="ECO:0000259" key="5">
    <source>
        <dbReference type="Pfam" id="PF00669"/>
    </source>
</evidence>
<evidence type="ECO:0000256" key="4">
    <source>
        <dbReference type="RuleBase" id="RU362073"/>
    </source>
</evidence>
<dbReference type="Pfam" id="PF00669">
    <property type="entry name" value="Flagellin_N"/>
    <property type="match status" value="1"/>
</dbReference>
<dbReference type="InterPro" id="IPR046358">
    <property type="entry name" value="Flagellin_C"/>
</dbReference>
<comment type="caution">
    <text evidence="7">The sequence shown here is derived from an EMBL/GenBank/DDBJ whole genome shotgun (WGS) entry which is preliminary data.</text>
</comment>
<feature type="domain" description="Flagellin C-terminal" evidence="6">
    <location>
        <begin position="212"/>
        <end position="288"/>
    </location>
</feature>
<accession>A0ABQ4PTW4</accession>
<dbReference type="PANTHER" id="PTHR42792:SF2">
    <property type="entry name" value="FLAGELLIN"/>
    <property type="match status" value="1"/>
</dbReference>
<dbReference type="PANTHER" id="PTHR42792">
    <property type="entry name" value="FLAGELLIN"/>
    <property type="match status" value="1"/>
</dbReference>
<dbReference type="EMBL" id="BPFZ01000002">
    <property type="protein sequence ID" value="GIU66365.1"/>
    <property type="molecule type" value="Genomic_DNA"/>
</dbReference>
<evidence type="ECO:0000259" key="6">
    <source>
        <dbReference type="Pfam" id="PF00700"/>
    </source>
</evidence>
<evidence type="ECO:0000313" key="8">
    <source>
        <dbReference type="Proteomes" id="UP001161064"/>
    </source>
</evidence>
<keyword evidence="4" id="KW-0964">Secreted</keyword>
<dbReference type="Proteomes" id="UP001161064">
    <property type="component" value="Unassembled WGS sequence"/>
</dbReference>
<protein>
    <recommendedName>
        <fullName evidence="4">Flagellin</fullName>
    </recommendedName>
</protein>
<comment type="similarity">
    <text evidence="1 4">Belongs to the bacterial flagellin family.</text>
</comment>
<dbReference type="InterPro" id="IPR001492">
    <property type="entry name" value="Flagellin"/>
</dbReference>
<dbReference type="Pfam" id="PF00700">
    <property type="entry name" value="Flagellin_C"/>
    <property type="match status" value="1"/>
</dbReference>
<keyword evidence="8" id="KW-1185">Reference proteome</keyword>
<keyword evidence="3 4" id="KW-0975">Bacterial flagellum</keyword>
<reference evidence="7" key="2">
    <citation type="journal article" date="2023" name="ISME Commun">
        <title>Characterization of a bloom-associated alphaproteobacterial lineage, 'Candidatus Phycosocius': insights into freshwater algal-bacterial interactions.</title>
        <authorList>
            <person name="Tanabe Y."/>
            <person name="Yamaguchi H."/>
            <person name="Yoshida M."/>
            <person name="Kai A."/>
            <person name="Okazaki Y."/>
        </authorList>
    </citation>
    <scope>NUCLEOTIDE SEQUENCE</scope>
    <source>
        <strain evidence="7">BOTRYCO-1</strain>
    </source>
</reference>
<dbReference type="InterPro" id="IPR001029">
    <property type="entry name" value="Flagellin_N"/>
</dbReference>
<comment type="function">
    <text evidence="4">Flagellin is the subunit protein which polymerizes to form the filaments of bacterial flagella.</text>
</comment>
<feature type="domain" description="Flagellin N-terminal" evidence="5">
    <location>
        <begin position="5"/>
        <end position="140"/>
    </location>
</feature>
<evidence type="ECO:0000256" key="3">
    <source>
        <dbReference type="ARBA" id="ARBA00023143"/>
    </source>
</evidence>
<comment type="subunit">
    <text evidence="2">In C.crescentus, the flagellar filament is composed of multiple flagellins of 29 kDa; 27 kDa and 25 kDa.</text>
</comment>
<gene>
    <name evidence="7" type="primary">fljJ</name>
    <name evidence="7" type="ORF">PsB1_0519</name>
</gene>
<evidence type="ECO:0000313" key="7">
    <source>
        <dbReference type="EMBL" id="GIU66365.1"/>
    </source>
</evidence>
<proteinExistence type="inferred from homology"/>